<evidence type="ECO:0000256" key="3">
    <source>
        <dbReference type="ARBA" id="ARBA00035497"/>
    </source>
</evidence>
<dbReference type="AlphaFoldDB" id="A0A0G1T9J3"/>
<organism evidence="6 7">
    <name type="scientific">candidate division WWE3 bacterium GW2011_GWC1_47_10</name>
    <dbReference type="NCBI Taxonomy" id="1619122"/>
    <lineage>
        <taxon>Bacteria</taxon>
        <taxon>Katanobacteria</taxon>
    </lineage>
</organism>
<reference evidence="6 7" key="1">
    <citation type="journal article" date="2015" name="Nature">
        <title>rRNA introns, odd ribosomes, and small enigmatic genomes across a large radiation of phyla.</title>
        <authorList>
            <person name="Brown C.T."/>
            <person name="Hug L.A."/>
            <person name="Thomas B.C."/>
            <person name="Sharon I."/>
            <person name="Castelle C.J."/>
            <person name="Singh A."/>
            <person name="Wilkins M.J."/>
            <person name="Williams K.H."/>
            <person name="Banfield J.F."/>
        </authorList>
    </citation>
    <scope>NUCLEOTIDE SEQUENCE [LARGE SCALE GENOMIC DNA]</scope>
</reference>
<dbReference type="InterPro" id="IPR036227">
    <property type="entry name" value="Ribosomal_uL15/eL18_sf"/>
</dbReference>
<accession>A0A0G1T9J3</accession>
<dbReference type="InterPro" id="IPR021131">
    <property type="entry name" value="Ribosomal_uL15/eL18"/>
</dbReference>
<dbReference type="SUPFAM" id="SSF52080">
    <property type="entry name" value="Ribosomal proteins L15p and L18e"/>
    <property type="match status" value="1"/>
</dbReference>
<keyword evidence="1 6" id="KW-0689">Ribosomal protein</keyword>
<proteinExistence type="predicted"/>
<evidence type="ECO:0000256" key="1">
    <source>
        <dbReference type="ARBA" id="ARBA00022980"/>
    </source>
</evidence>
<evidence type="ECO:0000256" key="4">
    <source>
        <dbReference type="RuleBase" id="RU003889"/>
    </source>
</evidence>
<evidence type="ECO:0000313" key="7">
    <source>
        <dbReference type="Proteomes" id="UP000034873"/>
    </source>
</evidence>
<dbReference type="Gene3D" id="3.100.10.10">
    <property type="match status" value="1"/>
</dbReference>
<comment type="caution">
    <text evidence="6">The sequence shown here is derived from an EMBL/GenBank/DDBJ whole genome shotgun (WGS) entry which is preliminary data.</text>
</comment>
<gene>
    <name evidence="6" type="ORF">UX73_C0012G0003</name>
</gene>
<sequence>MDLSTLKKLKGNIAREKRVGRGVGSGHGGHTSGRGLSVFSVFRAGTVVTPQKLLDAGIIKSIPKGGVKILAGTIPGKKLKLDGFHMSESVKKKLGS</sequence>
<dbReference type="STRING" id="1619122.UX73_C0012G0003"/>
<evidence type="ECO:0000313" key="6">
    <source>
        <dbReference type="EMBL" id="KKU50858.1"/>
    </source>
</evidence>
<dbReference type="EMBL" id="LCNH01000012">
    <property type="protein sequence ID" value="KKU50858.1"/>
    <property type="molecule type" value="Genomic_DNA"/>
</dbReference>
<protein>
    <recommendedName>
        <fullName evidence="3 4">50S ribosomal protein L15</fullName>
    </recommendedName>
</protein>
<evidence type="ECO:0000259" key="5">
    <source>
        <dbReference type="Pfam" id="PF00828"/>
    </source>
</evidence>
<name>A0A0G1T9J3_UNCKA</name>
<evidence type="ECO:0000256" key="2">
    <source>
        <dbReference type="ARBA" id="ARBA00023274"/>
    </source>
</evidence>
<dbReference type="GO" id="GO:1990904">
    <property type="term" value="C:ribonucleoprotein complex"/>
    <property type="evidence" value="ECO:0007669"/>
    <property type="project" value="UniProtKB-KW"/>
</dbReference>
<keyword evidence="2" id="KW-0687">Ribonucleoprotein</keyword>
<feature type="domain" description="Large ribosomal subunit protein uL15/eL18" evidence="5">
    <location>
        <begin position="43"/>
        <end position="93"/>
    </location>
</feature>
<dbReference type="GO" id="GO:0005840">
    <property type="term" value="C:ribosome"/>
    <property type="evidence" value="ECO:0007669"/>
    <property type="project" value="UniProtKB-KW"/>
</dbReference>
<dbReference type="Proteomes" id="UP000034873">
    <property type="component" value="Unassembled WGS sequence"/>
</dbReference>
<dbReference type="Pfam" id="PF00828">
    <property type="entry name" value="Ribosomal_L27A"/>
    <property type="match status" value="1"/>
</dbReference>